<dbReference type="InterPro" id="IPR001757">
    <property type="entry name" value="P_typ_ATPase"/>
</dbReference>
<feature type="transmembrane region" description="Helical" evidence="15">
    <location>
        <begin position="146"/>
        <end position="168"/>
    </location>
</feature>
<comment type="catalytic activity">
    <reaction evidence="14">
        <text>Cu(+)(in) + ATP + H2O = Cu(+)(out) + ADP + phosphate + H(+)</text>
        <dbReference type="Rhea" id="RHEA:25792"/>
        <dbReference type="ChEBI" id="CHEBI:15377"/>
        <dbReference type="ChEBI" id="CHEBI:15378"/>
        <dbReference type="ChEBI" id="CHEBI:30616"/>
        <dbReference type="ChEBI" id="CHEBI:43474"/>
        <dbReference type="ChEBI" id="CHEBI:49552"/>
        <dbReference type="ChEBI" id="CHEBI:456216"/>
        <dbReference type="EC" id="7.2.2.8"/>
    </reaction>
</comment>
<keyword evidence="9" id="KW-1278">Translocase</keyword>
<dbReference type="InterPro" id="IPR008250">
    <property type="entry name" value="ATPase_P-typ_transduc_dom_A_sf"/>
</dbReference>
<dbReference type="InterPro" id="IPR023298">
    <property type="entry name" value="ATPase_P-typ_TM_dom_sf"/>
</dbReference>
<evidence type="ECO:0000256" key="13">
    <source>
        <dbReference type="ARBA" id="ARBA00023136"/>
    </source>
</evidence>
<comment type="similarity">
    <text evidence="2 15">Belongs to the cation transport ATPase (P-type) (TC 3.A.3) family. Type IB subfamily.</text>
</comment>
<evidence type="ECO:0000256" key="10">
    <source>
        <dbReference type="ARBA" id="ARBA00022989"/>
    </source>
</evidence>
<reference evidence="17" key="1">
    <citation type="journal article" date="2022" name="Int. J. Syst. Evol. Microbiol.">
        <title>Apilactobacillus apisilvae sp. nov., Nicolia spurrieriana gen. nov. sp. nov., Bombilactobacillus folatiphilus sp. nov. and Bombilactobacillus thymidiniphilus sp. nov., four new lactic acid bacterial isolates from stingless bees Tetragonula carbonaria and Austroplebeia australis.</title>
        <authorList>
            <person name="Oliphant S.A."/>
            <person name="Watson-Haigh N.S."/>
            <person name="Sumby K.M."/>
            <person name="Gardner J."/>
            <person name="Groom S."/>
            <person name="Jiranek V."/>
        </authorList>
    </citation>
    <scope>NUCLEOTIDE SEQUENCE</scope>
    <source>
        <strain evidence="17">SGEP1_A5</strain>
    </source>
</reference>
<dbReference type="SUPFAM" id="SSF56784">
    <property type="entry name" value="HAD-like"/>
    <property type="match status" value="1"/>
</dbReference>
<evidence type="ECO:0000313" key="18">
    <source>
        <dbReference type="Proteomes" id="UP000831181"/>
    </source>
</evidence>
<feature type="transmembrane region" description="Helical" evidence="15">
    <location>
        <begin position="331"/>
        <end position="355"/>
    </location>
</feature>
<name>A0A976RTD3_9LACO</name>
<sequence>MGNMNMDHSSHDMGNMNMDHGGHDMGSMDMSGGGMMMMHGGHMMNMGNLKHKFWGSFALMIPILIMSPMMGMRLPFQFFFKGSDWVVAILGTILFFYGGKPFFSGAKGEIEAKKPAMMSLISMGITVAYVYSIYSVINNNLTHSGMMVSNFFWELSTLIVIMLLGHWIEMNTIMNAGSAVDKLSNLLPNTASVKQADGQFKAVSLDQLQTGAIVLVKAGEKIPADGVITAGNGKVNESLVTGESRSIQKTVNDKVIGGSTNDDGSLQFKVTGTGDSGYLSKVKNLVSSAQNSKSKNQNLADRVSGYLFYASLSIAVVAWIIWSLINGVSYATTTAVTVLIIACPHALGLAIPLVVSRTTSLAATNGLLIRNRDALEGTKKLKFALMDKTGTLTQGQFKVNLVKSLTDAISDDDALKLIASVEQTSSHPLASGILSAARAKGLKLANADNVKQITGAGMEATIDGKPYQVVSGKYLTEHQIQFDQQQFDTVASQGNTVSYLVQGNQALAIVAEGDQIKPDSDKMVQYLNENGIQPVMLTGDNAQTAQKVAKTLGIAKVEANLKPEDKQKLVTKYQQSGAVMFIGDGVNDAPSLAKANLGVAIGSGTDVAIDSADVVLVNSDPKDVIALLKLARASESKMVENLWWGAGYNIVALPLAAGILAFIGITLSPMAGAVLMSLSTVIVAINAMTLHVEK</sequence>
<evidence type="ECO:0000256" key="12">
    <source>
        <dbReference type="ARBA" id="ARBA00023065"/>
    </source>
</evidence>
<evidence type="ECO:0000256" key="9">
    <source>
        <dbReference type="ARBA" id="ARBA00022967"/>
    </source>
</evidence>
<dbReference type="GO" id="GO:0005524">
    <property type="term" value="F:ATP binding"/>
    <property type="evidence" value="ECO:0007669"/>
    <property type="project" value="UniProtKB-UniRule"/>
</dbReference>
<feature type="transmembrane region" description="Helical" evidence="15">
    <location>
        <begin position="85"/>
        <end position="103"/>
    </location>
</feature>
<dbReference type="Pfam" id="PF00702">
    <property type="entry name" value="Hydrolase"/>
    <property type="match status" value="1"/>
</dbReference>
<dbReference type="Pfam" id="PF00122">
    <property type="entry name" value="E1-E2_ATPase"/>
    <property type="match status" value="1"/>
</dbReference>
<comment type="subcellular location">
    <subcellularLocation>
        <location evidence="1">Cell membrane</location>
        <topology evidence="1">Multi-pass membrane protein</topology>
    </subcellularLocation>
</comment>
<keyword evidence="7" id="KW-0187">Copper transport</keyword>
<evidence type="ECO:0000256" key="7">
    <source>
        <dbReference type="ARBA" id="ARBA00022796"/>
    </source>
</evidence>
<feature type="transmembrane region" description="Helical" evidence="15">
    <location>
        <begin position="115"/>
        <end position="134"/>
    </location>
</feature>
<evidence type="ECO:0000259" key="16">
    <source>
        <dbReference type="Pfam" id="PF00122"/>
    </source>
</evidence>
<dbReference type="Gene3D" id="3.40.1110.10">
    <property type="entry name" value="Calcium-transporting ATPase, cytoplasmic domain N"/>
    <property type="match status" value="1"/>
</dbReference>
<dbReference type="InterPro" id="IPR036412">
    <property type="entry name" value="HAD-like_sf"/>
</dbReference>
<dbReference type="InterPro" id="IPR044492">
    <property type="entry name" value="P_typ_ATPase_HD_dom"/>
</dbReference>
<evidence type="ECO:0000313" key="17">
    <source>
        <dbReference type="EMBL" id="UQS87492.1"/>
    </source>
</evidence>
<dbReference type="GO" id="GO:0055070">
    <property type="term" value="P:copper ion homeostasis"/>
    <property type="evidence" value="ECO:0007669"/>
    <property type="project" value="TreeGrafter"/>
</dbReference>
<dbReference type="EMBL" id="CP093361">
    <property type="protein sequence ID" value="UQS87492.1"/>
    <property type="molecule type" value="Genomic_DNA"/>
</dbReference>
<dbReference type="EC" id="7.2.2.8" evidence="3"/>
<keyword evidence="11" id="KW-0186">Copper</keyword>
<dbReference type="GO" id="GO:0140581">
    <property type="term" value="F:P-type monovalent copper transporter activity"/>
    <property type="evidence" value="ECO:0007669"/>
    <property type="project" value="UniProtKB-EC"/>
</dbReference>
<dbReference type="PANTHER" id="PTHR43520:SF8">
    <property type="entry name" value="P-TYPE CU(+) TRANSPORTER"/>
    <property type="match status" value="1"/>
</dbReference>
<feature type="transmembrane region" description="Helical" evidence="15">
    <location>
        <begin position="671"/>
        <end position="692"/>
    </location>
</feature>
<dbReference type="SFLD" id="SFLDS00003">
    <property type="entry name" value="Haloacid_Dehalogenase"/>
    <property type="match status" value="1"/>
</dbReference>
<keyword evidence="8 15" id="KW-0067">ATP-binding</keyword>
<evidence type="ECO:0000256" key="4">
    <source>
        <dbReference type="ARBA" id="ARBA00022692"/>
    </source>
</evidence>
<protein>
    <recommendedName>
        <fullName evidence="3">P-type Cu(+) transporter</fullName>
        <ecNumber evidence="3">7.2.2.8</ecNumber>
    </recommendedName>
</protein>
<dbReference type="InterPro" id="IPR023214">
    <property type="entry name" value="HAD_sf"/>
</dbReference>
<keyword evidence="13 15" id="KW-0472">Membrane</keyword>
<keyword evidence="5 15" id="KW-0479">Metal-binding</keyword>
<keyword evidence="6 15" id="KW-0547">Nucleotide-binding</keyword>
<feature type="transmembrane region" description="Helical" evidence="15">
    <location>
        <begin position="303"/>
        <end position="325"/>
    </location>
</feature>
<dbReference type="InterPro" id="IPR018303">
    <property type="entry name" value="ATPase_P-typ_P_site"/>
</dbReference>
<dbReference type="PROSITE" id="PS00154">
    <property type="entry name" value="ATPASE_E1_E2"/>
    <property type="match status" value="1"/>
</dbReference>
<dbReference type="FunFam" id="2.70.150.10:FF:000002">
    <property type="entry name" value="Copper-transporting ATPase 1, putative"/>
    <property type="match status" value="1"/>
</dbReference>
<dbReference type="NCBIfam" id="TIGR01511">
    <property type="entry name" value="ATPase-IB1_Cu"/>
    <property type="match status" value="1"/>
</dbReference>
<dbReference type="PRINTS" id="PR00943">
    <property type="entry name" value="CUATPASE"/>
</dbReference>
<gene>
    <name evidence="17" type="ORF">MOO44_04015</name>
</gene>
<dbReference type="Proteomes" id="UP000831181">
    <property type="component" value="Chromosome"/>
</dbReference>
<keyword evidence="12" id="KW-0406">Ion transport</keyword>
<evidence type="ECO:0000256" key="8">
    <source>
        <dbReference type="ARBA" id="ARBA00022840"/>
    </source>
</evidence>
<proteinExistence type="inferred from homology"/>
<dbReference type="GO" id="GO:0016887">
    <property type="term" value="F:ATP hydrolysis activity"/>
    <property type="evidence" value="ECO:0007669"/>
    <property type="project" value="InterPro"/>
</dbReference>
<dbReference type="PRINTS" id="PR00119">
    <property type="entry name" value="CATATPASE"/>
</dbReference>
<evidence type="ECO:0000256" key="5">
    <source>
        <dbReference type="ARBA" id="ARBA00022723"/>
    </source>
</evidence>
<dbReference type="AlphaFoldDB" id="A0A976RTD3"/>
<feature type="domain" description="P-type ATPase A" evidence="16">
    <location>
        <begin position="186"/>
        <end position="286"/>
    </location>
</feature>
<evidence type="ECO:0000256" key="2">
    <source>
        <dbReference type="ARBA" id="ARBA00006024"/>
    </source>
</evidence>
<keyword evidence="18" id="KW-1185">Reference proteome</keyword>
<organism evidence="17 18">
    <name type="scientific">Nicoliella spurrieriana</name>
    <dbReference type="NCBI Taxonomy" id="2925830"/>
    <lineage>
        <taxon>Bacteria</taxon>
        <taxon>Bacillati</taxon>
        <taxon>Bacillota</taxon>
        <taxon>Bacilli</taxon>
        <taxon>Lactobacillales</taxon>
        <taxon>Lactobacillaceae</taxon>
        <taxon>Nicoliella</taxon>
    </lineage>
</organism>
<dbReference type="GO" id="GO:0005886">
    <property type="term" value="C:plasma membrane"/>
    <property type="evidence" value="ECO:0007669"/>
    <property type="project" value="UniProtKB-SubCell"/>
</dbReference>
<dbReference type="NCBIfam" id="TIGR01525">
    <property type="entry name" value="ATPase-IB_hvy"/>
    <property type="match status" value="1"/>
</dbReference>
<keyword evidence="12" id="KW-0813">Transport</keyword>
<keyword evidence="17" id="KW-0378">Hydrolase</keyword>
<dbReference type="PANTHER" id="PTHR43520">
    <property type="entry name" value="ATP7, ISOFORM B"/>
    <property type="match status" value="1"/>
</dbReference>
<dbReference type="SUPFAM" id="SSF81665">
    <property type="entry name" value="Calcium ATPase, transmembrane domain M"/>
    <property type="match status" value="1"/>
</dbReference>
<dbReference type="SUPFAM" id="SSF81653">
    <property type="entry name" value="Calcium ATPase, transduction domain A"/>
    <property type="match status" value="1"/>
</dbReference>
<dbReference type="Gene3D" id="3.40.50.1000">
    <property type="entry name" value="HAD superfamily/HAD-like"/>
    <property type="match status" value="1"/>
</dbReference>
<dbReference type="InterPro" id="IPR059000">
    <property type="entry name" value="ATPase_P-type_domA"/>
</dbReference>
<dbReference type="InterPro" id="IPR027256">
    <property type="entry name" value="P-typ_ATPase_IB"/>
</dbReference>
<dbReference type="SFLD" id="SFLDG00002">
    <property type="entry name" value="C1.7:_P-type_atpase_like"/>
    <property type="match status" value="1"/>
</dbReference>
<dbReference type="NCBIfam" id="TIGR01494">
    <property type="entry name" value="ATPase_P-type"/>
    <property type="match status" value="1"/>
</dbReference>
<dbReference type="GO" id="GO:0005507">
    <property type="term" value="F:copper ion binding"/>
    <property type="evidence" value="ECO:0007669"/>
    <property type="project" value="TreeGrafter"/>
</dbReference>
<dbReference type="Gene3D" id="2.70.150.10">
    <property type="entry name" value="Calcium-transporting ATPase, cytoplasmic transduction domain A"/>
    <property type="match status" value="1"/>
</dbReference>
<evidence type="ECO:0000256" key="14">
    <source>
        <dbReference type="ARBA" id="ARBA00049289"/>
    </source>
</evidence>
<dbReference type="KEGG" id="lbe:MOO44_04015"/>
<dbReference type="InterPro" id="IPR023299">
    <property type="entry name" value="ATPase_P-typ_cyto_dom_N"/>
</dbReference>
<evidence type="ECO:0000256" key="3">
    <source>
        <dbReference type="ARBA" id="ARBA00012517"/>
    </source>
</evidence>
<keyword evidence="15" id="KW-1003">Cell membrane</keyword>
<feature type="transmembrane region" description="Helical" evidence="15">
    <location>
        <begin position="642"/>
        <end position="665"/>
    </location>
</feature>
<keyword evidence="10 15" id="KW-1133">Transmembrane helix</keyword>
<evidence type="ECO:0000256" key="11">
    <source>
        <dbReference type="ARBA" id="ARBA00023008"/>
    </source>
</evidence>
<evidence type="ECO:0000256" key="15">
    <source>
        <dbReference type="RuleBase" id="RU362081"/>
    </source>
</evidence>
<keyword evidence="4 15" id="KW-0812">Transmembrane</keyword>
<evidence type="ECO:0000256" key="6">
    <source>
        <dbReference type="ARBA" id="ARBA00022741"/>
    </source>
</evidence>
<evidence type="ECO:0000256" key="1">
    <source>
        <dbReference type="ARBA" id="ARBA00004651"/>
    </source>
</evidence>
<dbReference type="SFLD" id="SFLDF00027">
    <property type="entry name" value="p-type_atpase"/>
    <property type="match status" value="1"/>
</dbReference>
<accession>A0A976RTD3</accession>
<dbReference type="GO" id="GO:0043682">
    <property type="term" value="F:P-type divalent copper transporter activity"/>
    <property type="evidence" value="ECO:0007669"/>
    <property type="project" value="TreeGrafter"/>
</dbReference>